<feature type="repeat" description="WD" evidence="3">
    <location>
        <begin position="1061"/>
        <end position="1104"/>
    </location>
</feature>
<dbReference type="InterPro" id="IPR001680">
    <property type="entry name" value="WD40_rpt"/>
</dbReference>
<keyword evidence="7" id="KW-1185">Reference proteome</keyword>
<evidence type="ECO:0000256" key="2">
    <source>
        <dbReference type="ARBA" id="ARBA00022737"/>
    </source>
</evidence>
<dbReference type="InterPro" id="IPR036322">
    <property type="entry name" value="WD40_repeat_dom_sf"/>
</dbReference>
<organism evidence="4 6">
    <name type="scientific">Streptomyces nigrescens</name>
    <dbReference type="NCBI Taxonomy" id="1920"/>
    <lineage>
        <taxon>Bacteria</taxon>
        <taxon>Bacillati</taxon>
        <taxon>Actinomycetota</taxon>
        <taxon>Actinomycetes</taxon>
        <taxon>Kitasatosporales</taxon>
        <taxon>Streptomycetaceae</taxon>
        <taxon>Streptomyces</taxon>
    </lineage>
</organism>
<feature type="repeat" description="WD" evidence="3">
    <location>
        <begin position="1237"/>
        <end position="1280"/>
    </location>
</feature>
<keyword evidence="1 3" id="KW-0853">WD repeat</keyword>
<dbReference type="Proteomes" id="UP001210609">
    <property type="component" value="Chromosome"/>
</dbReference>
<dbReference type="PRINTS" id="PR00320">
    <property type="entry name" value="GPROTEINBRPT"/>
</dbReference>
<feature type="repeat" description="WD" evidence="3">
    <location>
        <begin position="1149"/>
        <end position="1192"/>
    </location>
</feature>
<dbReference type="SMART" id="SM00320">
    <property type="entry name" value="WD40"/>
    <property type="match status" value="13"/>
</dbReference>
<feature type="repeat" description="WD" evidence="3">
    <location>
        <begin position="1193"/>
        <end position="1236"/>
    </location>
</feature>
<feature type="repeat" description="WD" evidence="3">
    <location>
        <begin position="973"/>
        <end position="1016"/>
    </location>
</feature>
<dbReference type="InterPro" id="IPR020472">
    <property type="entry name" value="WD40_PAC1"/>
</dbReference>
<keyword evidence="2" id="KW-0677">Repeat</keyword>
<evidence type="ECO:0000256" key="3">
    <source>
        <dbReference type="PROSITE-ProRule" id="PRU00221"/>
    </source>
</evidence>
<dbReference type="Gene3D" id="2.130.10.10">
    <property type="entry name" value="YVTN repeat-like/Quinoprotein amine dehydrogenase"/>
    <property type="match status" value="4"/>
</dbReference>
<evidence type="ECO:0000313" key="4">
    <source>
        <dbReference type="EMBL" id="GFE24147.1"/>
    </source>
</evidence>
<dbReference type="EMBL" id="CP114202">
    <property type="protein sequence ID" value="WAT98520.1"/>
    <property type="molecule type" value="Genomic_DNA"/>
</dbReference>
<feature type="repeat" description="WD" evidence="3">
    <location>
        <begin position="1017"/>
        <end position="1060"/>
    </location>
</feature>
<dbReference type="PROSITE" id="PS00678">
    <property type="entry name" value="WD_REPEATS_1"/>
    <property type="match status" value="1"/>
</dbReference>
<reference evidence="4 6" key="1">
    <citation type="submission" date="2019-12" db="EMBL/GenBank/DDBJ databases">
        <title>Whole genome shotgun sequence of Streptomyces libani subsp. libani NBRC 13452.</title>
        <authorList>
            <person name="Ichikawa N."/>
            <person name="Kimura A."/>
            <person name="Kitahashi Y."/>
            <person name="Komaki H."/>
            <person name="Tamura T."/>
        </authorList>
    </citation>
    <scope>NUCLEOTIDE SEQUENCE [LARGE SCALE GENOMIC DNA]</scope>
    <source>
        <strain evidence="4 6">NBRC 13452</strain>
    </source>
</reference>
<reference evidence="5 7" key="2">
    <citation type="submission" date="2022-12" db="EMBL/GenBank/DDBJ databases">
        <authorList>
            <person name="Ruckert C."/>
            <person name="Busche T."/>
            <person name="Kalinowski J."/>
            <person name="Wittmann C."/>
        </authorList>
    </citation>
    <scope>NUCLEOTIDE SEQUENCE [LARGE SCALE GENOMIC DNA]</scope>
    <source>
        <strain evidence="5 7">DSM 40555</strain>
    </source>
</reference>
<dbReference type="PROSITE" id="PS50294">
    <property type="entry name" value="WD_REPEATS_REGION"/>
    <property type="match status" value="9"/>
</dbReference>
<dbReference type="EMBL" id="BLIP01000001">
    <property type="protein sequence ID" value="GFE24147.1"/>
    <property type="molecule type" value="Genomic_DNA"/>
</dbReference>
<sequence length="1355" mass="146281">MNAAPRNGPRPSADSWVTAIHQSERDRKPLGSGFLIDAHRVLTCAHVIHSIQERQCELWVAFPKAEELMHHRIKVRDVVTPAPECLDEQDVAVLVLEEPVSEEFAARLRRPRGSDLIGSQWWSFGFPDGVLGNSSDGSVGEAIGYGWIRLDTESRYPVRPGYSGAALWSADYQAVVGMVGQAQGSSGDARALTMRAIDLCMREEKLRLLTDWSVEAAGDAALSAWGWTLAEDPESGRHWCPRARGVSTDAERGFRFRGRTAALNEVVAWITGEAGDRRQVLLVTGSPGVGKSAVLGRIVTTADRGIAAALPPEDDAIRAPEGSVACAVHARGKTALEVAQEIASAASSPLPDHVDDLPAMLRSVLAEDPRHGFAVVIDALDEATTPEQARMIMRNIAIAIAETCADLGVRVVVGSRRGDDAGDLLTSFRSALELVDLDTPAFFAQEDLAAYTLATLQLLGDERPDSPYADRCTAAPVAERIAAMAEGNFLIAGLVARSHGMHDRHAVALESISFTPTVNAALRDYLALLPTVDGVPAVDVLTALAYAESPGLTLDLWLAAVKAVTGRAPSANGLRAFARSSAANFLIESSDTAASSGAFRLFHQALNDSLLGGRAAVGAITIDERSIAHAFMRLGANGWQEAPSYLLRSLPHHADRGGVIDDLLSDNLYPLHADLRRLIPKSKAATSHAARSRARLLRKTPQALDAAPANRVALFSVTEAREHLGTTYHERVLPAPYRAIWAAGSPHAEEIVLEGHTDWINTMGAVQVGDHTLLATASNDHTIRLWNPDTGDATRTLEGHTGPIRAVCVVQVGHRTLLATAGNDRTVRLWDAETGRTTRTLEGHTDWINTMCTVEMGDRTLLATASNDNTIRLWDPETGHTLRALEGHTDPVRAMCAVQVGHRTLLATAGNDNTVRLRDIETGHTLHSLEGHSAWINAVCTVQVGDRTLLATAGIDNTVRLWDPNTGHTAHTLEGHTDWINAVCTVQVGDRTLLATASNDNTVRLWDPNTGHTAHTLEGHTDWIRTACAVPVGDRTLLATASNDNTVRLWDPNTGHTPRTLEGHTDWIRTACAVPVGDRTLLATAGSDRKVRLWSSDTGDVLRTFEGHTDWIRTACAVPVGDRTLLATAGDDRTVRLWDPDTGHTLRTLEGHTDWINTVCTVQVRDRTLLATASNDRKVRLWDPETGHTLRILEGHDEAVLTLSAVPMGDRTLLATAGDDRKVRLWDPETGHTLRILEGHDEAVLTLSAVPMGDRTLLATAGIDRTVRLWDPDTGHTLRTLEGHTGTVRASCAVQVGDRTLLATAGDDRMIRLWDPHTPHAALVIPVRSPALSIANFDEFVVLGLTDGVLALIIG</sequence>
<dbReference type="Proteomes" id="UP000429552">
    <property type="component" value="Unassembled WGS sequence"/>
</dbReference>
<dbReference type="InterPro" id="IPR027417">
    <property type="entry name" value="P-loop_NTPase"/>
</dbReference>
<dbReference type="SUPFAM" id="SSF52540">
    <property type="entry name" value="P-loop containing nucleoside triphosphate hydrolases"/>
    <property type="match status" value="1"/>
</dbReference>
<evidence type="ECO:0000313" key="5">
    <source>
        <dbReference type="EMBL" id="WAT98520.1"/>
    </source>
</evidence>
<dbReference type="Gene3D" id="2.40.10.120">
    <property type="match status" value="1"/>
</dbReference>
<dbReference type="InterPro" id="IPR015943">
    <property type="entry name" value="WD40/YVTN_repeat-like_dom_sf"/>
</dbReference>
<dbReference type="PANTHER" id="PTHR19879:SF9">
    <property type="entry name" value="TRANSCRIPTION INITIATION FACTOR TFIID SUBUNIT 5"/>
    <property type="match status" value="1"/>
</dbReference>
<feature type="repeat" description="WD" evidence="3">
    <location>
        <begin position="885"/>
        <end position="928"/>
    </location>
</feature>
<feature type="repeat" description="WD" evidence="3">
    <location>
        <begin position="797"/>
        <end position="840"/>
    </location>
</feature>
<name>A0A640TKN6_STRNI</name>
<dbReference type="Pfam" id="PF00400">
    <property type="entry name" value="WD40"/>
    <property type="match status" value="13"/>
</dbReference>
<dbReference type="InterPro" id="IPR019775">
    <property type="entry name" value="WD40_repeat_CS"/>
</dbReference>
<dbReference type="PANTHER" id="PTHR19879">
    <property type="entry name" value="TRANSCRIPTION INITIATION FACTOR TFIID"/>
    <property type="match status" value="1"/>
</dbReference>
<gene>
    <name evidence="4" type="ORF">Sliba_46000</name>
    <name evidence="5" type="ORF">STRLI_004592</name>
</gene>
<accession>A0A640TKN6</accession>
<dbReference type="PROSITE" id="PS50082">
    <property type="entry name" value="WD_REPEATS_2"/>
    <property type="match status" value="13"/>
</dbReference>
<proteinExistence type="predicted"/>
<feature type="repeat" description="WD" evidence="3">
    <location>
        <begin position="753"/>
        <end position="796"/>
    </location>
</feature>
<evidence type="ECO:0000256" key="1">
    <source>
        <dbReference type="ARBA" id="ARBA00022574"/>
    </source>
</evidence>
<feature type="repeat" description="WD" evidence="3">
    <location>
        <begin position="1105"/>
        <end position="1148"/>
    </location>
</feature>
<dbReference type="SUPFAM" id="SSF50494">
    <property type="entry name" value="Trypsin-like serine proteases"/>
    <property type="match status" value="1"/>
</dbReference>
<dbReference type="CDD" id="cd00200">
    <property type="entry name" value="WD40"/>
    <property type="match status" value="3"/>
</dbReference>
<feature type="repeat" description="WD" evidence="3">
    <location>
        <begin position="1281"/>
        <end position="1315"/>
    </location>
</feature>
<feature type="repeat" description="WD" evidence="3">
    <location>
        <begin position="929"/>
        <end position="972"/>
    </location>
</feature>
<dbReference type="InterPro" id="IPR009003">
    <property type="entry name" value="Peptidase_S1_PA"/>
</dbReference>
<feature type="repeat" description="WD" evidence="3">
    <location>
        <begin position="841"/>
        <end position="884"/>
    </location>
</feature>
<evidence type="ECO:0000313" key="6">
    <source>
        <dbReference type="Proteomes" id="UP000429552"/>
    </source>
</evidence>
<dbReference type="SUPFAM" id="SSF50978">
    <property type="entry name" value="WD40 repeat-like"/>
    <property type="match status" value="3"/>
</dbReference>
<evidence type="ECO:0000313" key="7">
    <source>
        <dbReference type="Proteomes" id="UP001210609"/>
    </source>
</evidence>
<dbReference type="Pfam" id="PF13365">
    <property type="entry name" value="Trypsin_2"/>
    <property type="match status" value="1"/>
</dbReference>
<dbReference type="Gene3D" id="3.40.50.300">
    <property type="entry name" value="P-loop containing nucleotide triphosphate hydrolases"/>
    <property type="match status" value="1"/>
</dbReference>
<protein>
    <submittedName>
        <fullName evidence="5">Trypsin-like peptidase domain-containing protein</fullName>
    </submittedName>
</protein>